<dbReference type="Proteomes" id="UP000515511">
    <property type="component" value="Chromosome"/>
</dbReference>
<dbReference type="PIRSF" id="PIRSF036979">
    <property type="entry name" value="Arginase"/>
    <property type="match status" value="1"/>
</dbReference>
<keyword evidence="1" id="KW-0479">Metal-binding</keyword>
<evidence type="ECO:0000313" key="6">
    <source>
        <dbReference type="EMBL" id="QNE36606.1"/>
    </source>
</evidence>
<dbReference type="InterPro" id="IPR006035">
    <property type="entry name" value="Ureohydrolase"/>
</dbReference>
<name>A0A7G6YDP1_9MICO</name>
<comment type="similarity">
    <text evidence="5">Belongs to the arginase family.</text>
</comment>
<keyword evidence="3" id="KW-0369">Histidine metabolism</keyword>
<accession>A0A7G6YDP1</accession>
<evidence type="ECO:0000256" key="3">
    <source>
        <dbReference type="ARBA" id="ARBA00022808"/>
    </source>
</evidence>
<dbReference type="Gene3D" id="3.40.800.10">
    <property type="entry name" value="Ureohydrolase domain"/>
    <property type="match status" value="1"/>
</dbReference>
<dbReference type="EMBL" id="CP043641">
    <property type="protein sequence ID" value="QNE36606.1"/>
    <property type="molecule type" value="Genomic_DNA"/>
</dbReference>
<evidence type="ECO:0000256" key="1">
    <source>
        <dbReference type="ARBA" id="ARBA00022723"/>
    </source>
</evidence>
<dbReference type="RefSeq" id="WP_185276042.1">
    <property type="nucleotide sequence ID" value="NZ_CP043641.1"/>
</dbReference>
<organism evidence="6 7">
    <name type="scientific">Leifsonia shinshuensis</name>
    <dbReference type="NCBI Taxonomy" id="150026"/>
    <lineage>
        <taxon>Bacteria</taxon>
        <taxon>Bacillati</taxon>
        <taxon>Actinomycetota</taxon>
        <taxon>Actinomycetes</taxon>
        <taxon>Micrococcales</taxon>
        <taxon>Microbacteriaceae</taxon>
        <taxon>Leifsonia</taxon>
    </lineage>
</organism>
<dbReference type="PANTHER" id="PTHR11358">
    <property type="entry name" value="ARGINASE/AGMATINASE"/>
    <property type="match status" value="1"/>
</dbReference>
<proteinExistence type="inferred from homology"/>
<dbReference type="PANTHER" id="PTHR11358:SF35">
    <property type="entry name" value="FORMIMIDOYLGLUTAMASE"/>
    <property type="match status" value="1"/>
</dbReference>
<dbReference type="SUPFAM" id="SSF52768">
    <property type="entry name" value="Arginase/deacetylase"/>
    <property type="match status" value="1"/>
</dbReference>
<gene>
    <name evidence="6" type="ORF">F1C12_16805</name>
</gene>
<dbReference type="GO" id="GO:0008783">
    <property type="term" value="F:agmatinase activity"/>
    <property type="evidence" value="ECO:0007669"/>
    <property type="project" value="TreeGrafter"/>
</dbReference>
<sequence>MSLSVDPLWPRAGSWPSLAELPDGQRADLTLIGLPTWRTSLSPTGAHATPAAVRDALRRYSLHVPGLEVEALRFADAGDVEEPDGPEGERRSVAAVREAVSRSRLTVAVGGDNSLTVPSALGAWDGDASNAGLVTLDAHHDLRDGVSNGSPVRRLVEAGLDGRRIVQIGIADFANSAAYSRRAQEWGITVIPREDLHRRPIDDVMAEALDIAGAGGGPIHVDLDVDVCDRSVAPGCPASVPGGLAAWELRRFARLAGADPRVRSIDIAEVDATADTEDQRTVRLAALLVLEAAAGLASR</sequence>
<dbReference type="Pfam" id="PF00491">
    <property type="entry name" value="Arginase"/>
    <property type="match status" value="1"/>
</dbReference>
<dbReference type="PROSITE" id="PS51409">
    <property type="entry name" value="ARGINASE_2"/>
    <property type="match status" value="1"/>
</dbReference>
<evidence type="ECO:0000313" key="7">
    <source>
        <dbReference type="Proteomes" id="UP000515511"/>
    </source>
</evidence>
<dbReference type="GO" id="GO:0033389">
    <property type="term" value="P:putrescine biosynthetic process from arginine, via agmatine"/>
    <property type="evidence" value="ECO:0007669"/>
    <property type="project" value="TreeGrafter"/>
</dbReference>
<keyword evidence="4" id="KW-0464">Manganese</keyword>
<protein>
    <submittedName>
        <fullName evidence="6">Formimidoylglutamase</fullName>
    </submittedName>
</protein>
<keyword evidence="2" id="KW-0378">Hydrolase</keyword>
<dbReference type="KEGG" id="lse:F1C12_16805"/>
<dbReference type="GO" id="GO:0046872">
    <property type="term" value="F:metal ion binding"/>
    <property type="evidence" value="ECO:0007669"/>
    <property type="project" value="UniProtKB-KW"/>
</dbReference>
<evidence type="ECO:0000256" key="2">
    <source>
        <dbReference type="ARBA" id="ARBA00022801"/>
    </source>
</evidence>
<dbReference type="GO" id="GO:0006547">
    <property type="term" value="P:L-histidine metabolic process"/>
    <property type="evidence" value="ECO:0007669"/>
    <property type="project" value="UniProtKB-KW"/>
</dbReference>
<reference evidence="7" key="1">
    <citation type="submission" date="2019-09" db="EMBL/GenBank/DDBJ databases">
        <title>Antimicrobial potential of Antarctic Bacteria.</title>
        <authorList>
            <person name="Benaud N."/>
            <person name="Edwards R.J."/>
            <person name="Ferrari B.C."/>
        </authorList>
    </citation>
    <scope>NUCLEOTIDE SEQUENCE [LARGE SCALE GENOMIC DNA]</scope>
    <source>
        <strain evidence="7">INR9</strain>
    </source>
</reference>
<evidence type="ECO:0000256" key="4">
    <source>
        <dbReference type="ARBA" id="ARBA00023211"/>
    </source>
</evidence>
<evidence type="ECO:0000256" key="5">
    <source>
        <dbReference type="PROSITE-ProRule" id="PRU00742"/>
    </source>
</evidence>
<dbReference type="InterPro" id="IPR023696">
    <property type="entry name" value="Ureohydrolase_dom_sf"/>
</dbReference>
<dbReference type="AlphaFoldDB" id="A0A7G6YDP1"/>